<comment type="caution">
    <text evidence="14">The sequence shown here is derived from an EMBL/GenBank/DDBJ whole genome shotgun (WGS) entry which is preliminary data.</text>
</comment>
<keyword evidence="4 12" id="KW-1003">Cell membrane</keyword>
<name>A0A5B0WY29_9GAMM</name>
<keyword evidence="5 12" id="KW-0997">Cell inner membrane</keyword>
<proteinExistence type="inferred from homology"/>
<evidence type="ECO:0000313" key="14">
    <source>
        <dbReference type="EMBL" id="KAA1191936.1"/>
    </source>
</evidence>
<dbReference type="PIRSF" id="PIRSF004539">
    <property type="entry name" value="C4-dicrbxl_trns"/>
    <property type="match status" value="1"/>
</dbReference>
<comment type="catalytic activity">
    <reaction evidence="9">
        <text>L-aspartate(in) + succinate(out) = L-aspartate(out) + succinate(in)</text>
        <dbReference type="Rhea" id="RHEA:29343"/>
        <dbReference type="ChEBI" id="CHEBI:29991"/>
        <dbReference type="ChEBI" id="CHEBI:30031"/>
    </reaction>
    <physiologicalReaction direction="right-to-left" evidence="9">
        <dbReference type="Rhea" id="RHEA:29345"/>
    </physiologicalReaction>
</comment>
<evidence type="ECO:0000256" key="9">
    <source>
        <dbReference type="ARBA" id="ARBA00034237"/>
    </source>
</evidence>
<sequence length="445" mass="45684">MLLFELVILLACILVGARIGGIGLGIVSGLGLVFYVFVLGMPPGQPPAVVLGMILAVITALALMEAAGGLDFLVMTAEKLLRKNPQRITFVAPFVTYLLIFAAGTQHVIYSLLPVIAEVSRKAGVRPERPLSISVIAAQQGLIASPISAVSVALVGVLAGLEVSLPQILMVTIPSSLVGVLLGTLSVAWRGPSLAEDAEYQARLASGDELYAQAPATAAPNAALAGPGGWGSCTVFLLAVGMIVAMGIFPELRPVYETSADGSPVRIGMASAIMIVMLAAAGLIALLFRASPATAVAGALMRSGVVAVISILGVSWLGSSFFASNEEQIVDAIADVIESAPYLFALGLFVLSILLFSQAATIVILAPVGVALGLPAHLLLGLYPAVNGNFFLPTYGTVLAAVSFDQTGTTRIGKYVLNHSFMRPGLVATSAATITALALSQLVLG</sequence>
<keyword evidence="3 12" id="KW-0813">Transport</keyword>
<evidence type="ECO:0000256" key="3">
    <source>
        <dbReference type="ARBA" id="ARBA00022448"/>
    </source>
</evidence>
<feature type="transmembrane region" description="Helical" evidence="13">
    <location>
        <begin position="269"/>
        <end position="288"/>
    </location>
</feature>
<gene>
    <name evidence="14" type="ORF">F0M18_10440</name>
</gene>
<dbReference type="GO" id="GO:0005886">
    <property type="term" value="C:plasma membrane"/>
    <property type="evidence" value="ECO:0007669"/>
    <property type="project" value="UniProtKB-SubCell"/>
</dbReference>
<evidence type="ECO:0000256" key="1">
    <source>
        <dbReference type="ARBA" id="ARBA00004429"/>
    </source>
</evidence>
<reference evidence="14 15" key="1">
    <citation type="submission" date="2019-09" db="EMBL/GenBank/DDBJ databases">
        <authorList>
            <person name="Chen X.-Y."/>
        </authorList>
    </citation>
    <scope>NUCLEOTIDE SEQUENCE [LARGE SCALE GENOMIC DNA]</scope>
    <source>
        <strain evidence="14 15">NY5</strain>
    </source>
</reference>
<evidence type="ECO:0000256" key="11">
    <source>
        <dbReference type="ARBA" id="ARBA00034287"/>
    </source>
</evidence>
<evidence type="ECO:0000256" key="2">
    <source>
        <dbReference type="ARBA" id="ARBA00006413"/>
    </source>
</evidence>
<feature type="transmembrane region" description="Helical" evidence="13">
    <location>
        <begin position="382"/>
        <end position="404"/>
    </location>
</feature>
<evidence type="ECO:0000256" key="7">
    <source>
        <dbReference type="ARBA" id="ARBA00022989"/>
    </source>
</evidence>
<dbReference type="GO" id="GO:0015556">
    <property type="term" value="F:C4-dicarboxylate transmembrane transporter activity"/>
    <property type="evidence" value="ECO:0007669"/>
    <property type="project" value="InterPro"/>
</dbReference>
<evidence type="ECO:0000313" key="15">
    <source>
        <dbReference type="Proteomes" id="UP000323708"/>
    </source>
</evidence>
<evidence type="ECO:0000256" key="5">
    <source>
        <dbReference type="ARBA" id="ARBA00022519"/>
    </source>
</evidence>
<feature type="transmembrane region" description="Helical" evidence="13">
    <location>
        <begin position="300"/>
        <end position="322"/>
    </location>
</feature>
<comment type="similarity">
    <text evidence="2 12">Belongs to the DcuA/DcuB transporter (TC 2.A.13.1) family.</text>
</comment>
<feature type="transmembrane region" description="Helical" evidence="13">
    <location>
        <begin position="7"/>
        <end position="37"/>
    </location>
</feature>
<dbReference type="Pfam" id="PF03605">
    <property type="entry name" value="DcuA_DcuB"/>
    <property type="match status" value="1"/>
</dbReference>
<dbReference type="EMBL" id="VTUX01000004">
    <property type="protein sequence ID" value="KAA1191936.1"/>
    <property type="molecule type" value="Genomic_DNA"/>
</dbReference>
<evidence type="ECO:0000256" key="6">
    <source>
        <dbReference type="ARBA" id="ARBA00022692"/>
    </source>
</evidence>
<dbReference type="PANTHER" id="PTHR36106">
    <property type="entry name" value="ANAEROBIC C4-DICARBOXYLATE TRANSPORTER DCUB"/>
    <property type="match status" value="1"/>
</dbReference>
<keyword evidence="6 13" id="KW-0812">Transmembrane</keyword>
<accession>A0A5B0WY29</accession>
<comment type="function">
    <text evidence="12">Responsible for the transport of C4-dicarboxylates.</text>
</comment>
<evidence type="ECO:0000256" key="13">
    <source>
        <dbReference type="SAM" id="Phobius"/>
    </source>
</evidence>
<keyword evidence="15" id="KW-1185">Reference proteome</keyword>
<dbReference type="NCBIfam" id="NF006927">
    <property type="entry name" value="PRK09412.1"/>
    <property type="match status" value="1"/>
</dbReference>
<feature type="transmembrane region" description="Helical" evidence="13">
    <location>
        <begin position="137"/>
        <end position="161"/>
    </location>
</feature>
<feature type="transmembrane region" description="Helical" evidence="13">
    <location>
        <begin position="49"/>
        <end position="74"/>
    </location>
</feature>
<dbReference type="AlphaFoldDB" id="A0A5B0WY29"/>
<dbReference type="PANTHER" id="PTHR36106:SF1">
    <property type="entry name" value="ANAEROBIC C4-DICARBOXYLATE TRANSPORTER DCUB"/>
    <property type="match status" value="1"/>
</dbReference>
<comment type="catalytic activity">
    <reaction evidence="10">
        <text>(S)-malate(in) + succinate(out) = (S)-malate(out) + succinate(in)</text>
        <dbReference type="Rhea" id="RHEA:29327"/>
        <dbReference type="ChEBI" id="CHEBI:15589"/>
        <dbReference type="ChEBI" id="CHEBI:30031"/>
    </reaction>
    <physiologicalReaction direction="right-to-left" evidence="10">
        <dbReference type="Rhea" id="RHEA:29329"/>
    </physiologicalReaction>
</comment>
<feature type="transmembrane region" description="Helical" evidence="13">
    <location>
        <begin position="168"/>
        <end position="189"/>
    </location>
</feature>
<dbReference type="NCBIfam" id="NF009136">
    <property type="entry name" value="PRK12489.1"/>
    <property type="match status" value="1"/>
</dbReference>
<feature type="transmembrane region" description="Helical" evidence="13">
    <location>
        <begin position="343"/>
        <end position="370"/>
    </location>
</feature>
<keyword evidence="8 12" id="KW-0472">Membrane</keyword>
<evidence type="ECO:0000256" key="12">
    <source>
        <dbReference type="PIRNR" id="PIRNR004539"/>
    </source>
</evidence>
<feature type="transmembrane region" description="Helical" evidence="13">
    <location>
        <begin position="94"/>
        <end position="117"/>
    </location>
</feature>
<evidence type="ECO:0000256" key="10">
    <source>
        <dbReference type="ARBA" id="ARBA00034284"/>
    </source>
</evidence>
<feature type="transmembrane region" description="Helical" evidence="13">
    <location>
        <begin position="425"/>
        <end position="444"/>
    </location>
</feature>
<dbReference type="Proteomes" id="UP000323708">
    <property type="component" value="Unassembled WGS sequence"/>
</dbReference>
<dbReference type="InterPro" id="IPR004668">
    <property type="entry name" value="Anaer_Dcu_memb_transpt"/>
</dbReference>
<comment type="catalytic activity">
    <reaction evidence="11">
        <text>fumarate(in) + succinate(out) = fumarate(out) + succinate(in)</text>
        <dbReference type="Rhea" id="RHEA:29323"/>
        <dbReference type="ChEBI" id="CHEBI:29806"/>
        <dbReference type="ChEBI" id="CHEBI:30031"/>
    </reaction>
    <physiologicalReaction direction="right-to-left" evidence="11">
        <dbReference type="Rhea" id="RHEA:29325"/>
    </physiologicalReaction>
</comment>
<evidence type="ECO:0000256" key="8">
    <source>
        <dbReference type="ARBA" id="ARBA00023136"/>
    </source>
</evidence>
<protein>
    <recommendedName>
        <fullName evidence="12">C4-dicarboxylate transporter</fullName>
    </recommendedName>
</protein>
<organism evidence="14 15">
    <name type="scientific">Pseudohalioglobus sediminis</name>
    <dbReference type="NCBI Taxonomy" id="2606449"/>
    <lineage>
        <taxon>Bacteria</taxon>
        <taxon>Pseudomonadati</taxon>
        <taxon>Pseudomonadota</taxon>
        <taxon>Gammaproteobacteria</taxon>
        <taxon>Cellvibrionales</taxon>
        <taxon>Halieaceae</taxon>
        <taxon>Pseudohalioglobus</taxon>
    </lineage>
</organism>
<evidence type="ECO:0000256" key="4">
    <source>
        <dbReference type="ARBA" id="ARBA00022475"/>
    </source>
</evidence>
<feature type="transmembrane region" description="Helical" evidence="13">
    <location>
        <begin position="229"/>
        <end position="249"/>
    </location>
</feature>
<keyword evidence="7 13" id="KW-1133">Transmembrane helix</keyword>
<comment type="subcellular location">
    <subcellularLocation>
        <location evidence="1 12">Cell inner membrane</location>
        <topology evidence="1 12">Multi-pass membrane protein</topology>
    </subcellularLocation>
</comment>
<dbReference type="NCBIfam" id="TIGR00770">
    <property type="entry name" value="Dcu"/>
    <property type="match status" value="1"/>
</dbReference>